<dbReference type="AlphaFoldDB" id="A0A3B0VE07"/>
<dbReference type="InterPro" id="IPR011006">
    <property type="entry name" value="CheY-like_superfamily"/>
</dbReference>
<gene>
    <name evidence="1" type="ORF">MNBD_DELTA03-1521</name>
</gene>
<evidence type="ECO:0008006" key="2">
    <source>
        <dbReference type="Google" id="ProtNLM"/>
    </source>
</evidence>
<dbReference type="EMBL" id="UOEX01000267">
    <property type="protein sequence ID" value="VAW38870.1"/>
    <property type="molecule type" value="Genomic_DNA"/>
</dbReference>
<reference evidence="1" key="1">
    <citation type="submission" date="2018-06" db="EMBL/GenBank/DDBJ databases">
        <authorList>
            <person name="Zhirakovskaya E."/>
        </authorList>
    </citation>
    <scope>NUCLEOTIDE SEQUENCE</scope>
</reference>
<feature type="non-terminal residue" evidence="1">
    <location>
        <position position="143"/>
    </location>
</feature>
<dbReference type="SUPFAM" id="SSF52172">
    <property type="entry name" value="CheY-like"/>
    <property type="match status" value="1"/>
</dbReference>
<name>A0A3B0VE07_9ZZZZ</name>
<evidence type="ECO:0000313" key="1">
    <source>
        <dbReference type="EMBL" id="VAW38870.1"/>
    </source>
</evidence>
<sequence length="143" mass="15607">MKKIILAWPDDERIAEFENALAASGAEILRCGSGAGALEAVEEYQDIMLAVIAEKLADMTGLELVGKILAVNAMIGCAVASRLSAEDFHEESEGLGILMRLPLHPEVQDAAELLAHLKRIGLIARKNQVDVAYQFKNWGKYMI</sequence>
<protein>
    <recommendedName>
        <fullName evidence="2">Response regulatory domain-containing protein</fullName>
    </recommendedName>
</protein>
<proteinExistence type="predicted"/>
<accession>A0A3B0VE07</accession>
<organism evidence="1">
    <name type="scientific">hydrothermal vent metagenome</name>
    <dbReference type="NCBI Taxonomy" id="652676"/>
    <lineage>
        <taxon>unclassified sequences</taxon>
        <taxon>metagenomes</taxon>
        <taxon>ecological metagenomes</taxon>
    </lineage>
</organism>